<dbReference type="KEGG" id="lmat:92510652"/>
<organism evidence="2 3">
    <name type="scientific">Leishmania martiniquensis</name>
    <dbReference type="NCBI Taxonomy" id="1580590"/>
    <lineage>
        <taxon>Eukaryota</taxon>
        <taxon>Discoba</taxon>
        <taxon>Euglenozoa</taxon>
        <taxon>Kinetoplastea</taxon>
        <taxon>Metakinetoplastina</taxon>
        <taxon>Trypanosomatida</taxon>
        <taxon>Trypanosomatidae</taxon>
        <taxon>Leishmaniinae</taxon>
        <taxon>Leishmania</taxon>
    </lineage>
</organism>
<gene>
    <name evidence="2" type="ORF">LSCM1_00490</name>
</gene>
<keyword evidence="3" id="KW-1185">Reference proteome</keyword>
<accession>A0A836GUE2</accession>
<dbReference type="InterPro" id="IPR013083">
    <property type="entry name" value="Znf_RING/FYVE/PHD"/>
</dbReference>
<comment type="caution">
    <text evidence="2">The sequence shown here is derived from an EMBL/GenBank/DDBJ whole genome shotgun (WGS) entry which is preliminary data.</text>
</comment>
<evidence type="ECO:0000313" key="2">
    <source>
        <dbReference type="EMBL" id="KAG5464308.1"/>
    </source>
</evidence>
<dbReference type="GO" id="GO:0006357">
    <property type="term" value="P:regulation of transcription by RNA polymerase II"/>
    <property type="evidence" value="ECO:0007669"/>
    <property type="project" value="TreeGrafter"/>
</dbReference>
<dbReference type="AlphaFoldDB" id="A0A836GUE2"/>
<proteinExistence type="predicted"/>
<dbReference type="PANTHER" id="PTHR13793">
    <property type="entry name" value="PHD FINGER PROTEINS"/>
    <property type="match status" value="1"/>
</dbReference>
<reference evidence="2 3" key="1">
    <citation type="submission" date="2021-03" db="EMBL/GenBank/DDBJ databases">
        <title>Leishmania (Mundinia) martiniquensis Genome sequencing and assembly.</title>
        <authorList>
            <person name="Almutairi H."/>
            <person name="Gatherer D."/>
        </authorList>
    </citation>
    <scope>NUCLEOTIDE SEQUENCE [LARGE SCALE GENOMIC DNA]</scope>
    <source>
        <strain evidence="2">LSCM1</strain>
    </source>
</reference>
<evidence type="ECO:0008006" key="4">
    <source>
        <dbReference type="Google" id="ProtNLM"/>
    </source>
</evidence>
<name>A0A836GUE2_9TRYP</name>
<protein>
    <recommendedName>
        <fullName evidence="4">PHD-type domain-containing protein</fullName>
    </recommendedName>
</protein>
<dbReference type="PANTHER" id="PTHR13793:SF107">
    <property type="entry name" value="BROMODOMAIN-CONTAINING PROTEIN HOMOLOG"/>
    <property type="match status" value="1"/>
</dbReference>
<dbReference type="OrthoDB" id="250656at2759"/>
<evidence type="ECO:0000313" key="3">
    <source>
        <dbReference type="Proteomes" id="UP000673552"/>
    </source>
</evidence>
<feature type="region of interest" description="Disordered" evidence="1">
    <location>
        <begin position="300"/>
        <end position="330"/>
    </location>
</feature>
<dbReference type="RefSeq" id="XP_067174245.1">
    <property type="nucleotide sequence ID" value="XM_067318140.1"/>
</dbReference>
<dbReference type="Proteomes" id="UP000673552">
    <property type="component" value="Chromosome 36"/>
</dbReference>
<evidence type="ECO:0000256" key="1">
    <source>
        <dbReference type="SAM" id="MobiDB-lite"/>
    </source>
</evidence>
<sequence>MSATPCRDDVAAVASLTKAAAPKKSTVDYIPSKLSYDTVIPVYILADRSDFIEKCKPYDIIDGPNPLNEPDAVDAAASRGQAVLVLPAPQVIKSERASGLSTRRSSRAALKAEKAYSVKRENGDEGQDVTGVLFARPSRSGWSKERLQAGRPYQLVRSDDMETHVRYVLDDVDYDWCECQHVAPENLQRGMTYLEWAYASSLLKAAMPHTANPPDKSAAPCACAFTTPAEGFHSSSIFTMWHEGATTIGNKKRAASSQQNGKAKTLDEDAAVCLCALCSKPVHLLASQLRSSAVGASAGGATSIREGRARATRSAGASSSLTRASGGATLGGVRSRRVSALNPSLLGRSTKRSFTNGFAEASLPLDGLHSEGLRCSDCGVVAHLRCWFFSELPKLPEAWTCDGCTIYARHRKRSARLCCMCGRAGGVLLPYVSFPLRDDGAAADPQFSPTSTSAGLSASMGALSDVVCHAVCALSMPELTVHHQNTVLRRNGLIDMQARPYVYARRRVGKDKYGMNCEFCQRGSGRCVQCAHPHCFEAMHASCAAEAHTADFQVESPFFPNAFFPSGASASAPVSGFLSAGNTEPVGPASSVGSYPRSVATWTSCSPYCRKHYGYSVRNSAGSAALAQKAEAEALALDLTGLLTGSDGATSPMVRKRGRGRPPTALVRQRELERDLISKLRAYWLERREQRRQSSAQLASEINARLRPVVEASLRPEIVKISAEKVRLSHFLSLVPEWQGQLVAIVEGELPVPDEEYDDVQTYRKVAHTRRSGNTRSLYGKMCECAVQLDLVCQVAEAMKEQCRLRRSVIEQELAALRILSGWR</sequence>
<dbReference type="GeneID" id="92510652"/>
<dbReference type="EMBL" id="JAFEUZ010000036">
    <property type="protein sequence ID" value="KAG5464308.1"/>
    <property type="molecule type" value="Genomic_DNA"/>
</dbReference>
<dbReference type="InterPro" id="IPR050701">
    <property type="entry name" value="Histone_Mod_Regulator"/>
</dbReference>
<dbReference type="Gene3D" id="3.30.40.10">
    <property type="entry name" value="Zinc/RING finger domain, C3HC4 (zinc finger)"/>
    <property type="match status" value="1"/>
</dbReference>
<feature type="compositionally biased region" description="Low complexity" evidence="1">
    <location>
        <begin position="312"/>
        <end position="327"/>
    </location>
</feature>